<evidence type="ECO:0000313" key="8">
    <source>
        <dbReference type="EMBL" id="CAL6106103.1"/>
    </source>
</evidence>
<proteinExistence type="inferred from homology"/>
<dbReference type="InterPro" id="IPR004307">
    <property type="entry name" value="TspO_MBR"/>
</dbReference>
<sequence length="236" mass="27165">MILKIFTGIALLLQFIASYVFRPKQTKTDKGKSLITPPGSTFGLCWSLIYLLSIAQLIYICIVWDDNSQMAIFITQIVMAVLNSLWLIFFERFENQVWQLIDMILLYGVLIYHLTFTRTITKLGDILIKIFSSVYTGWITQALMLSIVIVSKQYNLMNELYLCRTLLLISVAFDIILTFTIYSGYVCFSQLITLITTFPSLSDQFLRISAVMGMVIDIAIIILQIVYEVITWQKQN</sequence>
<protein>
    <submittedName>
        <fullName evidence="7">TspO/MBR-related protein</fullName>
    </submittedName>
    <submittedName>
        <fullName evidence="8">TspO/MBR-related_protein</fullName>
    </submittedName>
</protein>
<evidence type="ECO:0000313" key="9">
    <source>
        <dbReference type="Proteomes" id="UP001642409"/>
    </source>
</evidence>
<feature type="transmembrane region" description="Helical" evidence="6">
    <location>
        <begin position="70"/>
        <end position="90"/>
    </location>
</feature>
<feature type="transmembrane region" description="Helical" evidence="6">
    <location>
        <begin position="43"/>
        <end position="64"/>
    </location>
</feature>
<evidence type="ECO:0000256" key="1">
    <source>
        <dbReference type="ARBA" id="ARBA00004141"/>
    </source>
</evidence>
<feature type="transmembrane region" description="Helical" evidence="6">
    <location>
        <begin position="161"/>
        <end position="185"/>
    </location>
</feature>
<gene>
    <name evidence="7" type="ORF">HINF_LOCUS16177</name>
    <name evidence="8" type="ORF">HINF_LOCUS73581</name>
</gene>
<evidence type="ECO:0000256" key="3">
    <source>
        <dbReference type="ARBA" id="ARBA00022692"/>
    </source>
</evidence>
<dbReference type="Pfam" id="PF03073">
    <property type="entry name" value="TspO_MBR"/>
    <property type="match status" value="1"/>
</dbReference>
<evidence type="ECO:0000256" key="5">
    <source>
        <dbReference type="ARBA" id="ARBA00023136"/>
    </source>
</evidence>
<evidence type="ECO:0000256" key="4">
    <source>
        <dbReference type="ARBA" id="ARBA00022989"/>
    </source>
</evidence>
<dbReference type="AlphaFoldDB" id="A0AA86P1I6"/>
<feature type="transmembrane region" description="Helical" evidence="6">
    <location>
        <begin position="205"/>
        <end position="227"/>
    </location>
</feature>
<feature type="transmembrane region" description="Helical" evidence="6">
    <location>
        <begin position="126"/>
        <end position="149"/>
    </location>
</feature>
<dbReference type="Proteomes" id="UP001642409">
    <property type="component" value="Unassembled WGS sequence"/>
</dbReference>
<dbReference type="InterPro" id="IPR038330">
    <property type="entry name" value="TspO/MBR-related_sf"/>
</dbReference>
<evidence type="ECO:0000256" key="2">
    <source>
        <dbReference type="ARBA" id="ARBA00007524"/>
    </source>
</evidence>
<keyword evidence="3 6" id="KW-0812">Transmembrane</keyword>
<dbReference type="EMBL" id="CAXDID020000605">
    <property type="protein sequence ID" value="CAL6106103.1"/>
    <property type="molecule type" value="Genomic_DNA"/>
</dbReference>
<comment type="subcellular location">
    <subcellularLocation>
        <location evidence="1">Membrane</location>
        <topology evidence="1">Multi-pass membrane protein</topology>
    </subcellularLocation>
</comment>
<comment type="similarity">
    <text evidence="2">Belongs to the TspO/BZRP family.</text>
</comment>
<organism evidence="7">
    <name type="scientific">Hexamita inflata</name>
    <dbReference type="NCBI Taxonomy" id="28002"/>
    <lineage>
        <taxon>Eukaryota</taxon>
        <taxon>Metamonada</taxon>
        <taxon>Diplomonadida</taxon>
        <taxon>Hexamitidae</taxon>
        <taxon>Hexamitinae</taxon>
        <taxon>Hexamita</taxon>
    </lineage>
</organism>
<feature type="transmembrane region" description="Helical" evidence="6">
    <location>
        <begin position="97"/>
        <end position="114"/>
    </location>
</feature>
<keyword evidence="9" id="KW-1185">Reference proteome</keyword>
<feature type="transmembrane region" description="Helical" evidence="6">
    <location>
        <begin position="6"/>
        <end position="22"/>
    </location>
</feature>
<accession>A0AA86P1I6</accession>
<dbReference type="GO" id="GO:0016020">
    <property type="term" value="C:membrane"/>
    <property type="evidence" value="ECO:0007669"/>
    <property type="project" value="UniProtKB-SubCell"/>
</dbReference>
<comment type="caution">
    <text evidence="7">The sequence shown here is derived from an EMBL/GenBank/DDBJ whole genome shotgun (WGS) entry which is preliminary data.</text>
</comment>
<evidence type="ECO:0000313" key="7">
    <source>
        <dbReference type="EMBL" id="CAI9928532.1"/>
    </source>
</evidence>
<keyword evidence="5 6" id="KW-0472">Membrane</keyword>
<evidence type="ECO:0000256" key="6">
    <source>
        <dbReference type="SAM" id="Phobius"/>
    </source>
</evidence>
<name>A0AA86P1I6_9EUKA</name>
<dbReference type="Gene3D" id="1.20.1260.100">
    <property type="entry name" value="TspO/MBR protein"/>
    <property type="match status" value="1"/>
</dbReference>
<keyword evidence="4 6" id="KW-1133">Transmembrane helix</keyword>
<reference evidence="7" key="1">
    <citation type="submission" date="2023-06" db="EMBL/GenBank/DDBJ databases">
        <authorList>
            <person name="Kurt Z."/>
        </authorList>
    </citation>
    <scope>NUCLEOTIDE SEQUENCE</scope>
</reference>
<reference evidence="8 9" key="2">
    <citation type="submission" date="2024-07" db="EMBL/GenBank/DDBJ databases">
        <authorList>
            <person name="Akdeniz Z."/>
        </authorList>
    </citation>
    <scope>NUCLEOTIDE SEQUENCE [LARGE SCALE GENOMIC DNA]</scope>
</reference>
<dbReference type="EMBL" id="CATOUU010000406">
    <property type="protein sequence ID" value="CAI9928532.1"/>
    <property type="molecule type" value="Genomic_DNA"/>
</dbReference>